<dbReference type="PROSITE" id="PS51363">
    <property type="entry name" value="W2"/>
    <property type="match status" value="1"/>
</dbReference>
<dbReference type="InterPro" id="IPR016024">
    <property type="entry name" value="ARM-type_fold"/>
</dbReference>
<evidence type="ECO:0000259" key="8">
    <source>
        <dbReference type="PROSITE" id="PS51363"/>
    </source>
</evidence>
<dbReference type="SMART" id="SM00356">
    <property type="entry name" value="ZnF_C3H1"/>
    <property type="match status" value="2"/>
</dbReference>
<dbReference type="Gene3D" id="1.25.40.180">
    <property type="match status" value="1"/>
</dbReference>
<keyword evidence="4 5" id="KW-0862">Zinc</keyword>
<proteinExistence type="predicted"/>
<evidence type="ECO:0000313" key="9">
    <source>
        <dbReference type="EMBL" id="KAJ1923099.1"/>
    </source>
</evidence>
<dbReference type="InterPro" id="IPR000571">
    <property type="entry name" value="Znf_CCCH"/>
</dbReference>
<accession>A0A9W8AB35</accession>
<dbReference type="GO" id="GO:0008796">
    <property type="term" value="F:bis(5'-nucleosyl)-tetraphosphatase activity"/>
    <property type="evidence" value="ECO:0007669"/>
    <property type="project" value="InterPro"/>
</dbReference>
<dbReference type="Gene3D" id="3.90.79.10">
    <property type="entry name" value="Nucleoside Triphosphate Pyrophosphohydrolase"/>
    <property type="match status" value="1"/>
</dbReference>
<feature type="zinc finger region" description="C3H1-type" evidence="5">
    <location>
        <begin position="274"/>
        <end position="302"/>
    </location>
</feature>
<dbReference type="Gene3D" id="4.10.1000.10">
    <property type="entry name" value="Zinc finger, CCCH-type"/>
    <property type="match status" value="2"/>
</dbReference>
<dbReference type="InterPro" id="IPR003565">
    <property type="entry name" value="Tetra_PHTase"/>
</dbReference>
<keyword evidence="3 5" id="KW-0863">Zinc-finger</keyword>
<organism evidence="9 10">
    <name type="scientific">Tieghemiomyces parasiticus</name>
    <dbReference type="NCBI Taxonomy" id="78921"/>
    <lineage>
        <taxon>Eukaryota</taxon>
        <taxon>Fungi</taxon>
        <taxon>Fungi incertae sedis</taxon>
        <taxon>Zoopagomycota</taxon>
        <taxon>Kickxellomycotina</taxon>
        <taxon>Dimargaritomycetes</taxon>
        <taxon>Dimargaritales</taxon>
        <taxon>Dimargaritaceae</taxon>
        <taxon>Tieghemiomyces</taxon>
    </lineage>
</organism>
<feature type="region of interest" description="Disordered" evidence="6">
    <location>
        <begin position="401"/>
        <end position="435"/>
    </location>
</feature>
<dbReference type="CDD" id="cd03428">
    <property type="entry name" value="NUDIX_Ap4A_Nudt2"/>
    <property type="match status" value="1"/>
</dbReference>
<dbReference type="GO" id="GO:0003729">
    <property type="term" value="F:mRNA binding"/>
    <property type="evidence" value="ECO:0007669"/>
    <property type="project" value="InterPro"/>
</dbReference>
<dbReference type="SUPFAM" id="SSF55811">
    <property type="entry name" value="Nudix"/>
    <property type="match status" value="1"/>
</dbReference>
<feature type="compositionally biased region" description="Gly residues" evidence="6">
    <location>
        <begin position="421"/>
        <end position="431"/>
    </location>
</feature>
<evidence type="ECO:0000313" key="10">
    <source>
        <dbReference type="Proteomes" id="UP001150569"/>
    </source>
</evidence>
<dbReference type="PANTHER" id="PTHR12547">
    <property type="entry name" value="CCCH ZINC FINGER/TIS11-RELATED"/>
    <property type="match status" value="1"/>
</dbReference>
<evidence type="ECO:0000256" key="3">
    <source>
        <dbReference type="ARBA" id="ARBA00022771"/>
    </source>
</evidence>
<dbReference type="FunFam" id="4.10.1000.10:FF:000003">
    <property type="entry name" value="Zinc finger CCCH domain-containing protein"/>
    <property type="match status" value="1"/>
</dbReference>
<evidence type="ECO:0000256" key="6">
    <source>
        <dbReference type="SAM" id="MobiDB-lite"/>
    </source>
</evidence>
<evidence type="ECO:0000259" key="7">
    <source>
        <dbReference type="PROSITE" id="PS50103"/>
    </source>
</evidence>
<evidence type="ECO:0000256" key="1">
    <source>
        <dbReference type="ARBA" id="ARBA00022723"/>
    </source>
</evidence>
<feature type="zinc finger region" description="C3H1-type" evidence="5">
    <location>
        <begin position="369"/>
        <end position="397"/>
    </location>
</feature>
<feature type="region of interest" description="Disordered" evidence="6">
    <location>
        <begin position="302"/>
        <end position="366"/>
    </location>
</feature>
<feature type="domain" description="C3H1-type" evidence="7">
    <location>
        <begin position="369"/>
        <end position="397"/>
    </location>
</feature>
<dbReference type="OrthoDB" id="410307at2759"/>
<dbReference type="GO" id="GO:0051252">
    <property type="term" value="P:regulation of RNA metabolic process"/>
    <property type="evidence" value="ECO:0007669"/>
    <property type="project" value="UniProtKB-ARBA"/>
</dbReference>
<feature type="compositionally biased region" description="Low complexity" evidence="6">
    <location>
        <begin position="315"/>
        <end position="328"/>
    </location>
</feature>
<keyword evidence="1 5" id="KW-0479">Metal-binding</keyword>
<dbReference type="InterPro" id="IPR003307">
    <property type="entry name" value="W2_domain"/>
</dbReference>
<dbReference type="SUPFAM" id="SSF90229">
    <property type="entry name" value="CCCH zinc finger"/>
    <property type="match status" value="2"/>
</dbReference>
<dbReference type="Proteomes" id="UP001150569">
    <property type="component" value="Unassembled WGS sequence"/>
</dbReference>
<gene>
    <name evidence="9" type="ORF">IWQ60_006105</name>
</gene>
<dbReference type="Pfam" id="PF02020">
    <property type="entry name" value="W2"/>
    <property type="match status" value="1"/>
</dbReference>
<feature type="compositionally biased region" description="Low complexity" evidence="6">
    <location>
        <begin position="550"/>
        <end position="560"/>
    </location>
</feature>
<evidence type="ECO:0000256" key="4">
    <source>
        <dbReference type="ARBA" id="ARBA00022833"/>
    </source>
</evidence>
<dbReference type="GO" id="GO:0008270">
    <property type="term" value="F:zinc ion binding"/>
    <property type="evidence" value="ECO:0007669"/>
    <property type="project" value="UniProtKB-KW"/>
</dbReference>
<dbReference type="PANTHER" id="PTHR12547:SF18">
    <property type="entry name" value="PROTEIN TIS11"/>
    <property type="match status" value="1"/>
</dbReference>
<feature type="region of interest" description="Disordered" evidence="6">
    <location>
        <begin position="480"/>
        <end position="561"/>
    </location>
</feature>
<protein>
    <recommendedName>
        <fullName evidence="11">C3H1-type domain-containing protein</fullName>
    </recommendedName>
</protein>
<evidence type="ECO:0008006" key="11">
    <source>
        <dbReference type="Google" id="ProtNLM"/>
    </source>
</evidence>
<dbReference type="SMART" id="SM00515">
    <property type="entry name" value="eIF5C"/>
    <property type="match status" value="1"/>
</dbReference>
<dbReference type="EMBL" id="JANBPT010000355">
    <property type="protein sequence ID" value="KAJ1923099.1"/>
    <property type="molecule type" value="Genomic_DNA"/>
</dbReference>
<keyword evidence="10" id="KW-1185">Reference proteome</keyword>
<dbReference type="InterPro" id="IPR036855">
    <property type="entry name" value="Znf_CCCH_sf"/>
</dbReference>
<dbReference type="AlphaFoldDB" id="A0A9W8AB35"/>
<feature type="compositionally biased region" description="Basic and acidic residues" evidence="6">
    <location>
        <begin position="224"/>
        <end position="238"/>
    </location>
</feature>
<reference evidence="9" key="1">
    <citation type="submission" date="2022-07" db="EMBL/GenBank/DDBJ databases">
        <title>Phylogenomic reconstructions and comparative analyses of Kickxellomycotina fungi.</title>
        <authorList>
            <person name="Reynolds N.K."/>
            <person name="Stajich J.E."/>
            <person name="Barry K."/>
            <person name="Grigoriev I.V."/>
            <person name="Crous P."/>
            <person name="Smith M.E."/>
        </authorList>
    </citation>
    <scope>NUCLEOTIDE SEQUENCE</scope>
    <source>
        <strain evidence="9">RSA 861</strain>
    </source>
</reference>
<feature type="compositionally biased region" description="Basic and acidic residues" evidence="6">
    <location>
        <begin position="519"/>
        <end position="539"/>
    </location>
</feature>
<dbReference type="InterPro" id="IPR045877">
    <property type="entry name" value="ZFP36-like"/>
</dbReference>
<evidence type="ECO:0000256" key="5">
    <source>
        <dbReference type="PROSITE-ProRule" id="PRU00723"/>
    </source>
</evidence>
<dbReference type="InterPro" id="IPR015797">
    <property type="entry name" value="NUDIX_hydrolase-like_dom_sf"/>
</dbReference>
<feature type="region of interest" description="Disordered" evidence="6">
    <location>
        <begin position="143"/>
        <end position="271"/>
    </location>
</feature>
<keyword evidence="2" id="KW-0677">Repeat</keyword>
<dbReference type="PROSITE" id="PS50103">
    <property type="entry name" value="ZF_C3H1"/>
    <property type="match status" value="2"/>
</dbReference>
<dbReference type="FunFam" id="4.10.1000.10:FF:000001">
    <property type="entry name" value="zinc finger CCCH domain-containing protein 15-like"/>
    <property type="match status" value="1"/>
</dbReference>
<dbReference type="SUPFAM" id="SSF48371">
    <property type="entry name" value="ARM repeat"/>
    <property type="match status" value="1"/>
</dbReference>
<feature type="domain" description="C3H1-type" evidence="7">
    <location>
        <begin position="274"/>
        <end position="302"/>
    </location>
</feature>
<comment type="caution">
    <text evidence="9">The sequence shown here is derived from an EMBL/GenBank/DDBJ whole genome shotgun (WGS) entry which is preliminary data.</text>
</comment>
<feature type="domain" description="W2" evidence="8">
    <location>
        <begin position="554"/>
        <end position="733"/>
    </location>
</feature>
<dbReference type="Pfam" id="PF00642">
    <property type="entry name" value="zf-CCCH"/>
    <property type="match status" value="2"/>
</dbReference>
<dbReference type="GO" id="GO:0010468">
    <property type="term" value="P:regulation of gene expression"/>
    <property type="evidence" value="ECO:0007669"/>
    <property type="project" value="UniProtKB-ARBA"/>
</dbReference>
<sequence length="733" mass="80695">MSTINAAGLVIFRYERNQPEYLLINDAFNHKRHWCPPKGRVIGQEDELKCAVRSSLDVVGLAIQDLQVDDQFAANLKYLSGTQAKHVAYYLARLVDPHRVLRIGAGLNHCWLPLAPALDKAAYPNMQDVLNQAHAYLLQHRDRFTTPSPRTRPDPANGRSEEPRRVYRPPHQRQSTDEGSPRGPGTESPSEPDAEINRGYRRYSRGEDSGTGSGVYRPPRQHRANFDPTHEEDGDGHPLHSQMRNLRLNPAATGPDAARLGSNGRGPSLSESPIYKTRLCRTFEIEGACPYGPKCTFAHGPEDLRERPRPPPVVPQAGGPYPPASGAGPHQGPGRPSPYGLTDPAMSRTNSQGWTHPAFARPAPTENPLFKTRLCDKFMRDNYCPYGDRCTFAHGYEQLQNRPNAPPAFSGHEHQGPPYHGSGGGSAGGYGMSSNMRSREPILLEPRTPLATTTSFLEHANRPVTVATVTPVSASVQRSVDAEPVSAAPARPATPPASTPASVESAPQEKGRGKKKHQNHEEVQRRPRIVEVDAKEFAKFEQPPPKLREATAAANSTSASPRVAQDEALAVELRQLLPSPLLPASGTAPPKALTALSKEVTRFEFRHDVSKQQMFHILIPALFEQGGTSTAAPTPERIQALLAHYRPLFAGYLKSPADQRLLLNAWDRHITAHSKAWLSRAAVVFKLSYDLDLVDEEVFLAWNAEALADSELKKKVAPFVEWLATAEEEDEDE</sequence>
<name>A0A9W8AB35_9FUNG</name>
<evidence type="ECO:0000256" key="2">
    <source>
        <dbReference type="ARBA" id="ARBA00022737"/>
    </source>
</evidence>